<proteinExistence type="predicted"/>
<evidence type="ECO:0000313" key="2">
    <source>
        <dbReference type="Proteomes" id="UP001196413"/>
    </source>
</evidence>
<sequence>MDVNEYMKCWDPHDGCEDRRNNEFTSSEKCNVISTVTEQQKTFLKNKTGWRFDDRDSVIAIRATKLPIKSK</sequence>
<organism evidence="1 2">
    <name type="scientific">Parelaphostrongylus tenuis</name>
    <name type="common">Meningeal worm</name>
    <dbReference type="NCBI Taxonomy" id="148309"/>
    <lineage>
        <taxon>Eukaryota</taxon>
        <taxon>Metazoa</taxon>
        <taxon>Ecdysozoa</taxon>
        <taxon>Nematoda</taxon>
        <taxon>Chromadorea</taxon>
        <taxon>Rhabditida</taxon>
        <taxon>Rhabditina</taxon>
        <taxon>Rhabditomorpha</taxon>
        <taxon>Strongyloidea</taxon>
        <taxon>Metastrongylidae</taxon>
        <taxon>Parelaphostrongylus</taxon>
    </lineage>
</organism>
<name>A0AAD5RA17_PARTN</name>
<evidence type="ECO:0000313" key="1">
    <source>
        <dbReference type="EMBL" id="KAJ1372507.1"/>
    </source>
</evidence>
<protein>
    <submittedName>
        <fullName evidence="1">Uncharacterized protein</fullName>
    </submittedName>
</protein>
<dbReference type="EMBL" id="JAHQIW010007152">
    <property type="protein sequence ID" value="KAJ1372507.1"/>
    <property type="molecule type" value="Genomic_DNA"/>
</dbReference>
<dbReference type="Proteomes" id="UP001196413">
    <property type="component" value="Unassembled WGS sequence"/>
</dbReference>
<reference evidence="1" key="1">
    <citation type="submission" date="2021-06" db="EMBL/GenBank/DDBJ databases">
        <title>Parelaphostrongylus tenuis whole genome reference sequence.</title>
        <authorList>
            <person name="Garwood T.J."/>
            <person name="Larsen P.A."/>
            <person name="Fountain-Jones N.M."/>
            <person name="Garbe J.R."/>
            <person name="Macchietto M.G."/>
            <person name="Kania S.A."/>
            <person name="Gerhold R.W."/>
            <person name="Richards J.E."/>
            <person name="Wolf T.M."/>
        </authorList>
    </citation>
    <scope>NUCLEOTIDE SEQUENCE</scope>
    <source>
        <strain evidence="1">MNPRO001-30</strain>
        <tissue evidence="1">Meninges</tissue>
    </source>
</reference>
<gene>
    <name evidence="1" type="ORF">KIN20_034678</name>
</gene>
<comment type="caution">
    <text evidence="1">The sequence shown here is derived from an EMBL/GenBank/DDBJ whole genome shotgun (WGS) entry which is preliminary data.</text>
</comment>
<keyword evidence="2" id="KW-1185">Reference proteome</keyword>
<dbReference type="AlphaFoldDB" id="A0AAD5RA17"/>
<accession>A0AAD5RA17</accession>